<dbReference type="Proteomes" id="UP001321479">
    <property type="component" value="Segment"/>
</dbReference>
<dbReference type="EMBL" id="AP024483">
    <property type="protein sequence ID" value="BCS83531.1"/>
    <property type="molecule type" value="Genomic_DNA"/>
</dbReference>
<dbReference type="RefSeq" id="YP_010842139.1">
    <property type="nucleotide sequence ID" value="NC_079139.1"/>
</dbReference>
<protein>
    <submittedName>
        <fullName evidence="2">Ankyrin repeat protein</fullName>
    </submittedName>
</protein>
<organism evidence="2 3">
    <name type="scientific">Cotonvirus japonicus</name>
    <dbReference type="NCBI Taxonomy" id="2811091"/>
    <lineage>
        <taxon>Viruses</taxon>
        <taxon>Varidnaviria</taxon>
        <taxon>Bamfordvirae</taxon>
        <taxon>Nucleocytoviricota</taxon>
        <taxon>Megaviricetes</taxon>
        <taxon>Imitervirales</taxon>
        <taxon>Mimiviridae</taxon>
        <taxon>Megamimivirinae</taxon>
        <taxon>Cotonvirus</taxon>
        <taxon>Cotonvirus japonicum</taxon>
    </lineage>
</organism>
<keyword evidence="1" id="KW-0472">Membrane</keyword>
<dbReference type="GeneID" id="80558736"/>
<accession>A0ABM7NTV9</accession>
<dbReference type="InterPro" id="IPR036770">
    <property type="entry name" value="Ankyrin_rpt-contain_sf"/>
</dbReference>
<name>A0ABM7NTV9_9VIRU</name>
<evidence type="ECO:0000256" key="1">
    <source>
        <dbReference type="SAM" id="Phobius"/>
    </source>
</evidence>
<dbReference type="SUPFAM" id="SSF48403">
    <property type="entry name" value="Ankyrin repeat"/>
    <property type="match status" value="1"/>
</dbReference>
<reference evidence="2 3" key="1">
    <citation type="submission" date="2021-02" db="EMBL/GenBank/DDBJ databases">
        <title>Cotonvirus japonicus, which uses Golgi apparatus of host cells for its virion factory, phylogenetically links tailed tupanvirus and icosahedral mimivirus.</title>
        <authorList>
            <person name="Takahashi H."/>
            <person name="Fukaya S."/>
            <person name="Song C."/>
            <person name="Murata K."/>
            <person name="Takemura M."/>
        </authorList>
    </citation>
    <scope>NUCLEOTIDE SEQUENCE [LARGE SCALE GENOMIC DNA]</scope>
</reference>
<feature type="transmembrane region" description="Helical" evidence="1">
    <location>
        <begin position="331"/>
        <end position="351"/>
    </location>
</feature>
<keyword evidence="1" id="KW-0812">Transmembrane</keyword>
<evidence type="ECO:0000313" key="3">
    <source>
        <dbReference type="Proteomes" id="UP001321479"/>
    </source>
</evidence>
<keyword evidence="1" id="KW-1133">Transmembrane helix</keyword>
<keyword evidence="3" id="KW-1185">Reference proteome</keyword>
<sequence length="400" mass="47052">MATYYKIIKSSLYDSQSLNYNDDHYFYSINNALKFLNEGDYLIEIRPMPDVTIIPFELGWKSNVVIPGKIRRLNTVRTIKFLYELNVDPIDLVNLAIKYSNLSMLQFLISHCIKIPSRINYIDEWLSCTNKNSIKYNFMTYLVAYTPYYAIIDDESIINTLLTNKTINPEGIEFTDPHNLFGVKKYGKIIIEVYLPANKLTSGDLVVDLIGKNKFKTNYCNYKTYISTDHLELYQIMIKLGSNIHEIFYFCVRNNKHEIVKYLLENYNYCYDTIHYATLIAALNSHIDIFETLIIHTKKLEKLNWFNLISISDFLKKEYKLLCHNINDYSYVNALVIIMVIGGCVPLIEILSINRPEIIRDNYNILLEYAHIYKRDNMIIFLEKMNIFLNDPAIKLMLDY</sequence>
<evidence type="ECO:0000313" key="2">
    <source>
        <dbReference type="EMBL" id="BCS83531.1"/>
    </source>
</evidence>
<proteinExistence type="predicted"/>